<protein>
    <submittedName>
        <fullName evidence="1">Uncharacterized protein</fullName>
    </submittedName>
</protein>
<dbReference type="EnsemblProtists" id="EOD10496">
    <property type="protein sequence ID" value="EOD10496"/>
    <property type="gene ID" value="EMIHUDRAFT_437875"/>
</dbReference>
<organism evidence="1 2">
    <name type="scientific">Emiliania huxleyi (strain CCMP1516)</name>
    <dbReference type="NCBI Taxonomy" id="280463"/>
    <lineage>
        <taxon>Eukaryota</taxon>
        <taxon>Haptista</taxon>
        <taxon>Haptophyta</taxon>
        <taxon>Prymnesiophyceae</taxon>
        <taxon>Isochrysidales</taxon>
        <taxon>Noelaerhabdaceae</taxon>
        <taxon>Emiliania</taxon>
    </lineage>
</organism>
<evidence type="ECO:0000313" key="1">
    <source>
        <dbReference type="EnsemblProtists" id="EOD10496"/>
    </source>
</evidence>
<proteinExistence type="predicted"/>
<dbReference type="GeneID" id="17256561"/>
<dbReference type="KEGG" id="ehx:EMIHUDRAFT_437875"/>
<sequence>MSCQHTPHCPAVATRVDRQGARRSALPLIVLPVERRGRSRTACSRLASGPLCQSNATRVSVPSSALPADRRRVSPVSKHTPTRRCHCLSLSPDASSASRVRCVCTFSTKR</sequence>
<keyword evidence="2" id="KW-1185">Reference proteome</keyword>
<reference evidence="2" key="1">
    <citation type="journal article" date="2013" name="Nature">
        <title>Pan genome of the phytoplankton Emiliania underpins its global distribution.</title>
        <authorList>
            <person name="Read B.A."/>
            <person name="Kegel J."/>
            <person name="Klute M.J."/>
            <person name="Kuo A."/>
            <person name="Lefebvre S.C."/>
            <person name="Maumus F."/>
            <person name="Mayer C."/>
            <person name="Miller J."/>
            <person name="Monier A."/>
            <person name="Salamov A."/>
            <person name="Young J."/>
            <person name="Aguilar M."/>
            <person name="Claverie J.M."/>
            <person name="Frickenhaus S."/>
            <person name="Gonzalez K."/>
            <person name="Herman E.K."/>
            <person name="Lin Y.C."/>
            <person name="Napier J."/>
            <person name="Ogata H."/>
            <person name="Sarno A.F."/>
            <person name="Shmutz J."/>
            <person name="Schroeder D."/>
            <person name="de Vargas C."/>
            <person name="Verret F."/>
            <person name="von Dassow P."/>
            <person name="Valentin K."/>
            <person name="Van de Peer Y."/>
            <person name="Wheeler G."/>
            <person name="Dacks J.B."/>
            <person name="Delwiche C.F."/>
            <person name="Dyhrman S.T."/>
            <person name="Glockner G."/>
            <person name="John U."/>
            <person name="Richards T."/>
            <person name="Worden A.Z."/>
            <person name="Zhang X."/>
            <person name="Grigoriev I.V."/>
            <person name="Allen A.E."/>
            <person name="Bidle K."/>
            <person name="Borodovsky M."/>
            <person name="Bowler C."/>
            <person name="Brownlee C."/>
            <person name="Cock J.M."/>
            <person name="Elias M."/>
            <person name="Gladyshev V.N."/>
            <person name="Groth M."/>
            <person name="Guda C."/>
            <person name="Hadaegh A."/>
            <person name="Iglesias-Rodriguez M.D."/>
            <person name="Jenkins J."/>
            <person name="Jones B.M."/>
            <person name="Lawson T."/>
            <person name="Leese F."/>
            <person name="Lindquist E."/>
            <person name="Lobanov A."/>
            <person name="Lomsadze A."/>
            <person name="Malik S.B."/>
            <person name="Marsh M.E."/>
            <person name="Mackinder L."/>
            <person name="Mock T."/>
            <person name="Mueller-Roeber B."/>
            <person name="Pagarete A."/>
            <person name="Parker M."/>
            <person name="Probert I."/>
            <person name="Quesneville H."/>
            <person name="Raines C."/>
            <person name="Rensing S.A."/>
            <person name="Riano-Pachon D.M."/>
            <person name="Richier S."/>
            <person name="Rokitta S."/>
            <person name="Shiraiwa Y."/>
            <person name="Soanes D.M."/>
            <person name="van der Giezen M."/>
            <person name="Wahlund T.M."/>
            <person name="Williams B."/>
            <person name="Wilson W."/>
            <person name="Wolfe G."/>
            <person name="Wurch L.L."/>
        </authorList>
    </citation>
    <scope>NUCLEOTIDE SEQUENCE</scope>
</reference>
<reference evidence="1" key="2">
    <citation type="submission" date="2024-10" db="UniProtKB">
        <authorList>
            <consortium name="EnsemblProtists"/>
        </authorList>
    </citation>
    <scope>IDENTIFICATION</scope>
</reference>
<dbReference type="RefSeq" id="XP_005762925.1">
    <property type="nucleotide sequence ID" value="XM_005762868.1"/>
</dbReference>
<dbReference type="Proteomes" id="UP000013827">
    <property type="component" value="Unassembled WGS sequence"/>
</dbReference>
<accession>A0A0D3IGW1</accession>
<dbReference type="PaxDb" id="2903-EOD10496"/>
<dbReference type="HOGENOM" id="CLU_2175831_0_0_1"/>
<evidence type="ECO:0000313" key="2">
    <source>
        <dbReference type="Proteomes" id="UP000013827"/>
    </source>
</evidence>
<dbReference type="AlphaFoldDB" id="A0A0D3IGW1"/>
<name>A0A0D3IGW1_EMIH1</name>